<dbReference type="EMBL" id="JASSZA010000012">
    <property type="protein sequence ID" value="KAK2095974.1"/>
    <property type="molecule type" value="Genomic_DNA"/>
</dbReference>
<feature type="region of interest" description="Disordered" evidence="1">
    <location>
        <begin position="44"/>
        <end position="188"/>
    </location>
</feature>
<accession>A0ABQ9UFV7</accession>
<protein>
    <submittedName>
        <fullName evidence="2">Uncharacterized protein</fullName>
    </submittedName>
</protein>
<dbReference type="Proteomes" id="UP001266305">
    <property type="component" value="Unassembled WGS sequence"/>
</dbReference>
<reference evidence="2 3" key="1">
    <citation type="submission" date="2023-05" db="EMBL/GenBank/DDBJ databases">
        <title>B98-5 Cell Line De Novo Hybrid Assembly: An Optical Mapping Approach.</title>
        <authorList>
            <person name="Kananen K."/>
            <person name="Auerbach J.A."/>
            <person name="Kautto E."/>
            <person name="Blachly J.S."/>
        </authorList>
    </citation>
    <scope>NUCLEOTIDE SEQUENCE [LARGE SCALE GENOMIC DNA]</scope>
    <source>
        <strain evidence="2">B95-8</strain>
        <tissue evidence="2">Cell line</tissue>
    </source>
</reference>
<comment type="caution">
    <text evidence="2">The sequence shown here is derived from an EMBL/GenBank/DDBJ whole genome shotgun (WGS) entry which is preliminary data.</text>
</comment>
<proteinExistence type="predicted"/>
<feature type="compositionally biased region" description="Low complexity" evidence="1">
    <location>
        <begin position="153"/>
        <end position="166"/>
    </location>
</feature>
<gene>
    <name evidence="2" type="ORF">P7K49_025008</name>
</gene>
<keyword evidence="3" id="KW-1185">Reference proteome</keyword>
<organism evidence="2 3">
    <name type="scientific">Saguinus oedipus</name>
    <name type="common">Cotton-top tamarin</name>
    <name type="synonym">Oedipomidas oedipus</name>
    <dbReference type="NCBI Taxonomy" id="9490"/>
    <lineage>
        <taxon>Eukaryota</taxon>
        <taxon>Metazoa</taxon>
        <taxon>Chordata</taxon>
        <taxon>Craniata</taxon>
        <taxon>Vertebrata</taxon>
        <taxon>Euteleostomi</taxon>
        <taxon>Mammalia</taxon>
        <taxon>Eutheria</taxon>
        <taxon>Euarchontoglires</taxon>
        <taxon>Primates</taxon>
        <taxon>Haplorrhini</taxon>
        <taxon>Platyrrhini</taxon>
        <taxon>Cebidae</taxon>
        <taxon>Callitrichinae</taxon>
        <taxon>Saguinus</taxon>
    </lineage>
</organism>
<evidence type="ECO:0000313" key="3">
    <source>
        <dbReference type="Proteomes" id="UP001266305"/>
    </source>
</evidence>
<name>A0ABQ9UFV7_SAGOE</name>
<sequence length="211" mass="22717">MGWAGQALIPWGPREPYPESPLDAHIMACKRDLLPEPLGPHISPAWALRPQNPGLSSPEDDSLSLVTKSPTLRKPLKHSTPVEAALGWSPRPPGDTSYPSGSPVPAHFSQDLASHSSGFSPPATVRKRRLSTIWASKESSMDLSAPGEKPRTSASLAQQQQESLQAKSWSQNPGLPGILDTAGRKRRDPKKRAAAVCIIPVPVPIPVTQEF</sequence>
<feature type="compositionally biased region" description="Polar residues" evidence="1">
    <location>
        <begin position="133"/>
        <end position="142"/>
    </location>
</feature>
<evidence type="ECO:0000313" key="2">
    <source>
        <dbReference type="EMBL" id="KAK2095974.1"/>
    </source>
</evidence>
<evidence type="ECO:0000256" key="1">
    <source>
        <dbReference type="SAM" id="MobiDB-lite"/>
    </source>
</evidence>